<accession>A0A931LUB4</accession>
<dbReference type="InterPro" id="IPR021109">
    <property type="entry name" value="Peptidase_aspartic_dom_sf"/>
</dbReference>
<dbReference type="Proteomes" id="UP000727962">
    <property type="component" value="Unassembled WGS sequence"/>
</dbReference>
<gene>
    <name evidence="2" type="ORF">HYR64_10320</name>
</gene>
<name>A0A931LUB4_FIMGI</name>
<proteinExistence type="predicted"/>
<evidence type="ECO:0000313" key="3">
    <source>
        <dbReference type="Proteomes" id="UP000727962"/>
    </source>
</evidence>
<dbReference type="SUPFAM" id="SSF50156">
    <property type="entry name" value="PDZ domain-like"/>
    <property type="match status" value="1"/>
</dbReference>
<dbReference type="Gene3D" id="2.30.42.10">
    <property type="match status" value="1"/>
</dbReference>
<dbReference type="AlphaFoldDB" id="A0A931LUB4"/>
<dbReference type="Gene3D" id="2.40.70.10">
    <property type="entry name" value="Acid Proteases"/>
    <property type="match status" value="2"/>
</dbReference>
<organism evidence="2 3">
    <name type="scientific">Fimbriimonas ginsengisoli</name>
    <dbReference type="NCBI Taxonomy" id="1005039"/>
    <lineage>
        <taxon>Bacteria</taxon>
        <taxon>Bacillati</taxon>
        <taxon>Armatimonadota</taxon>
        <taxon>Fimbriimonadia</taxon>
        <taxon>Fimbriimonadales</taxon>
        <taxon>Fimbriimonadaceae</taxon>
        <taxon>Fimbriimonas</taxon>
    </lineage>
</organism>
<dbReference type="InterPro" id="IPR001478">
    <property type="entry name" value="PDZ"/>
</dbReference>
<dbReference type="InterPro" id="IPR036034">
    <property type="entry name" value="PDZ_sf"/>
</dbReference>
<evidence type="ECO:0000313" key="2">
    <source>
        <dbReference type="EMBL" id="MBI1757487.1"/>
    </source>
</evidence>
<reference evidence="2" key="1">
    <citation type="submission" date="2020-07" db="EMBL/GenBank/DDBJ databases">
        <title>Huge and variable diversity of episymbiotic CPR bacteria and DPANN archaea in groundwater ecosystems.</title>
        <authorList>
            <person name="He C.Y."/>
            <person name="Keren R."/>
            <person name="Whittaker M."/>
            <person name="Farag I.F."/>
            <person name="Doudna J."/>
            <person name="Cate J.H.D."/>
            <person name="Banfield J.F."/>
        </authorList>
    </citation>
    <scope>NUCLEOTIDE SEQUENCE</scope>
    <source>
        <strain evidence="2">NC_groundwater_17_Pr7_B-0.1um_64_12</strain>
    </source>
</reference>
<dbReference type="PROSITE" id="PS50106">
    <property type="entry name" value="PDZ"/>
    <property type="match status" value="1"/>
</dbReference>
<comment type="caution">
    <text evidence="2">The sequence shown here is derived from an EMBL/GenBank/DDBJ whole genome shotgun (WGS) entry which is preliminary data.</text>
</comment>
<protein>
    <submittedName>
        <fullName evidence="2">PDZ domain-containing protein</fullName>
    </submittedName>
</protein>
<dbReference type="SMART" id="SM00228">
    <property type="entry name" value="PDZ"/>
    <property type="match status" value="1"/>
</dbReference>
<feature type="domain" description="PDZ" evidence="1">
    <location>
        <begin position="290"/>
        <end position="349"/>
    </location>
</feature>
<sequence length="389" mass="42366">MLSTLCLLAALSQASPIAEVPFRVTDEAIIVDATVNGKTVSAMFDTGFAGAIVLNDAIDVGPPSGNILLRDFVGEIEVPTVKLKSLVFGGQSVDVSGLEIVQQPLARLSQVYHAHTDGILGFSVIKNFVAEIDFEHHRFLLHPKSFDITTRMPDNRRTFLARMLPMGQSSIELEARTRDGKPMALSLDTGNAFYATTHKDSLERVGLWPDGWKPHYPRYSSIASGPVESYAVRLKQMSVWGVPVAESVWDVIDLPSSSAEGDGTVGFQFLKNFNLVIDYERRAVWLDNFTGKVADDPPGEAGLDAGYSKRTKRIEVAHVVAGGPAAEAGIKEGDELLSVDGEDLTMQGLRRMRKMLNGAPGSKVRLALSRNGVLRRIELTRALLINDPP</sequence>
<dbReference type="Pfam" id="PF00595">
    <property type="entry name" value="PDZ"/>
    <property type="match status" value="1"/>
</dbReference>
<dbReference type="EMBL" id="JACOSL010000064">
    <property type="protein sequence ID" value="MBI1757487.1"/>
    <property type="molecule type" value="Genomic_DNA"/>
</dbReference>
<evidence type="ECO:0000259" key="1">
    <source>
        <dbReference type="PROSITE" id="PS50106"/>
    </source>
</evidence>